<keyword evidence="2" id="KW-1185">Reference proteome</keyword>
<dbReference type="EMBL" id="VWPK01000017">
    <property type="protein sequence ID" value="KAA5611877.1"/>
    <property type="molecule type" value="Genomic_DNA"/>
</dbReference>
<accession>A0A5M6IVK3</accession>
<evidence type="ECO:0000313" key="1">
    <source>
        <dbReference type="EMBL" id="KAA5611877.1"/>
    </source>
</evidence>
<sequence length="146" mass="16447">MADYNDSFDLGHQSRVVIRGDWGDLTVPNVTDFTADPVIDKPRVKRLEGSPIEKHVPMGFEGTITYSRRGSASDDWWAFITSGWWANGVLRNRASIFQYVTEEDGKESVFQFPNAAISLGKSGSWKPSSEVEQRIDFFAGDKIKVR</sequence>
<evidence type="ECO:0000313" key="2">
    <source>
        <dbReference type="Proteomes" id="UP000325255"/>
    </source>
</evidence>
<gene>
    <name evidence="1" type="ORF">F1189_12655</name>
</gene>
<name>A0A5M6IVK3_9PROT</name>
<dbReference type="AlphaFoldDB" id="A0A5M6IVK3"/>
<proteinExistence type="predicted"/>
<dbReference type="Proteomes" id="UP000325255">
    <property type="component" value="Unassembled WGS sequence"/>
</dbReference>
<dbReference type="OrthoDB" id="7276777at2"/>
<comment type="caution">
    <text evidence="1">The sequence shown here is derived from an EMBL/GenBank/DDBJ whole genome shotgun (WGS) entry which is preliminary data.</text>
</comment>
<dbReference type="RefSeq" id="WP_150041159.1">
    <property type="nucleotide sequence ID" value="NZ_OW485605.1"/>
</dbReference>
<organism evidence="1 2">
    <name type="scientific">Rhodovastum atsumiense</name>
    <dbReference type="NCBI Taxonomy" id="504468"/>
    <lineage>
        <taxon>Bacteria</taxon>
        <taxon>Pseudomonadati</taxon>
        <taxon>Pseudomonadota</taxon>
        <taxon>Alphaproteobacteria</taxon>
        <taxon>Acetobacterales</taxon>
        <taxon>Acetobacteraceae</taxon>
        <taxon>Rhodovastum</taxon>
    </lineage>
</organism>
<protein>
    <submittedName>
        <fullName evidence="1">Uncharacterized protein</fullName>
    </submittedName>
</protein>
<reference evidence="1 2" key="1">
    <citation type="submission" date="2019-09" db="EMBL/GenBank/DDBJ databases">
        <title>Genome sequence of Rhodovastum atsumiense, a diverse member of the Acetobacteraceae family of non-sulfur purple photosynthetic bacteria.</title>
        <authorList>
            <person name="Meyer T."/>
            <person name="Kyndt J."/>
        </authorList>
    </citation>
    <scope>NUCLEOTIDE SEQUENCE [LARGE SCALE GENOMIC DNA]</scope>
    <source>
        <strain evidence="1 2">DSM 21279</strain>
    </source>
</reference>